<name>A0A383CZG0_9ZZZZ</name>
<evidence type="ECO:0000313" key="1">
    <source>
        <dbReference type="EMBL" id="SVE37454.1"/>
    </source>
</evidence>
<proteinExistence type="predicted"/>
<dbReference type="EMBL" id="UINC01212919">
    <property type="protein sequence ID" value="SVE37454.1"/>
    <property type="molecule type" value="Genomic_DNA"/>
</dbReference>
<feature type="non-terminal residue" evidence="1">
    <location>
        <position position="229"/>
    </location>
</feature>
<protein>
    <submittedName>
        <fullName evidence="1">Uncharacterized protein</fullName>
    </submittedName>
</protein>
<dbReference type="AlphaFoldDB" id="A0A383CZG0"/>
<gene>
    <name evidence="1" type="ORF">METZ01_LOCUS490308</name>
</gene>
<reference evidence="1" key="1">
    <citation type="submission" date="2018-05" db="EMBL/GenBank/DDBJ databases">
        <authorList>
            <person name="Lanie J.A."/>
            <person name="Ng W.-L."/>
            <person name="Kazmierczak K.M."/>
            <person name="Andrzejewski T.M."/>
            <person name="Davidsen T.M."/>
            <person name="Wayne K.J."/>
            <person name="Tettelin H."/>
            <person name="Glass J.I."/>
            <person name="Rusch D."/>
            <person name="Podicherti R."/>
            <person name="Tsui H.-C.T."/>
            <person name="Winkler M.E."/>
        </authorList>
    </citation>
    <scope>NUCLEOTIDE SEQUENCE</scope>
</reference>
<accession>A0A383CZG0</accession>
<sequence>MFIPLVIFLGSLLVGQYQFQEIIELNDPPNLFDPIYQSSLALPYIESFNNFNFDKGRKINTIWGIEHFGNRHGINYWFERFNENTVLALKVFPKDVAAMANCASIDNCPDLDTLACCSSRDRCEAKVYPNHTSGSFFYGWKFMIPEDFIFQKEGKDNINFGEKTRHFIAQWHQAHIYESTRRNPNIKSLKVKWKYNQTVGCDGRKLDLRGKPPITFNLMHDDLDKDQRL</sequence>
<organism evidence="1">
    <name type="scientific">marine metagenome</name>
    <dbReference type="NCBI Taxonomy" id="408172"/>
    <lineage>
        <taxon>unclassified sequences</taxon>
        <taxon>metagenomes</taxon>
        <taxon>ecological metagenomes</taxon>
    </lineage>
</organism>